<dbReference type="InterPro" id="IPR007369">
    <property type="entry name" value="Peptidase_A22B_SPP"/>
</dbReference>
<keyword evidence="9 12" id="KW-0472">Membrane</keyword>
<comment type="similarity">
    <text evidence="2">Belongs to the peptidase A22B family.</text>
</comment>
<dbReference type="Proteomes" id="UP001059596">
    <property type="component" value="Chromosome 3R"/>
</dbReference>
<sequence>MSHGGAGGSLGAQTVGAGQLGGGAAAAGGGEYRELHWTVSSVMDSSRVSTCLISMLLIVYGSFRSLNIEQEAREREQKKRNESMTNLLTGEPVEKEPTDKFATLDTMHALCLPLGASISLLIMFFFFDSMQLLFAVCTAIIATVALAFLLLPMCQYIIRPCTDGKRFSFGICGRFTAAELFSFTLSVSIVCIWVLTGHWLLMDAMGMGLCVAFIAFVRLPSLKVSTLLLTGLLIYDVFWVFLSSYIFSTNVMVKVATRPADNPVGIVARKLHLGGIVRDTPKLNLPGKLVFPSLHNTGHFSMLGLGDVVMPGLLLCFVLRYDAYKKAQGVTSDPTLSPPRGVGSRLTYFHCSLLGYFLGLLTATVSSEVFKAAQPALLYLVPFTLLPLLLMAYLKGDLRRMWSEPFIAQQPSKQLELGNSCGKLNLNRQRQQQEQRDRDWDWEPPGQMGGNSTGANSSAFSAGGYIGPTSASSHHNLGTSAAAAAAAIAGGSDLIPAPIGTGNAMGGSSYAYGGTSWEEFCERHARVAASDFAKACITYINGNLPPEEARNIQHRSFAQKFVESFSAHYDTEFFRRRSTLKSGVGSLDFEEEHEVPRLLSKSLLRRLSFKGLRKGKAFFHKNSDDVDGSGGSGKQSKTKLAKIVVECRKEGTVNNLTPESLDQPTGSQKWEKCRLVLVKAVGGYMLEFYTPHKATKPRSGVFCFLISEARETTALEMPDRLNTFVLKADNNMEYVIEAESAEEMRSWLATIRYCMRTPPTQQPMIESDGVMASAMQTSPTNPSPNPIGAVQNPQYHQQGGSNGNLAGGGAPLASSLSADSALGQGGATSASELNVINELGTTPPSGPPDIPVRPHRGEQRLSASSNFDGIEGTDNDADVADLTAEMSVFPWFHGTLTRSEAARMVLHSDAAGHGYFLVRQSETRRGEFVLTFNFQGRAKHLRLTISEKGQCRVQHLWFPSIQEMLEHFRHNPIPLESGGTSDVTLTEWVHSHSRLNDPSATASHDSGQLNDLSANGNGNGHGHENGHENGQGSSSASNAAGGTASGAAGGGHPSPRHCNEVITMNLSVRLKTNEIELPQEPTHVFFPEQVYFHLDPTTLTVHGSPPSAQNFLDQPHLRASNASLQAAAHHQAGSSSNRHPSDGGNNSGGAGGGSGSNGGAECTGRAVDNQYSFT</sequence>
<evidence type="ECO:0000256" key="10">
    <source>
        <dbReference type="PROSITE-ProRule" id="PRU00191"/>
    </source>
</evidence>
<evidence type="ECO:0000256" key="12">
    <source>
        <dbReference type="SAM" id="Phobius"/>
    </source>
</evidence>
<evidence type="ECO:0000313" key="16">
    <source>
        <dbReference type="Proteomes" id="UP001059596"/>
    </source>
</evidence>
<evidence type="ECO:0000259" key="14">
    <source>
        <dbReference type="PROSITE" id="PS50003"/>
    </source>
</evidence>
<keyword evidence="7 12" id="KW-1133">Transmembrane helix</keyword>
<feature type="transmembrane region" description="Helical" evidence="12">
    <location>
        <begin position="300"/>
        <end position="319"/>
    </location>
</feature>
<dbReference type="InterPro" id="IPR000980">
    <property type="entry name" value="SH2"/>
</dbReference>
<dbReference type="CDD" id="cd10346">
    <property type="entry name" value="SH2_SH2B_family"/>
    <property type="match status" value="1"/>
</dbReference>
<evidence type="ECO:0000313" key="15">
    <source>
        <dbReference type="EMBL" id="KAI8046318.1"/>
    </source>
</evidence>
<feature type="region of interest" description="Disordered" evidence="11">
    <location>
        <begin position="1122"/>
        <end position="1174"/>
    </location>
</feature>
<keyword evidence="4" id="KW-0597">Phosphoprotein</keyword>
<dbReference type="AlphaFoldDB" id="A0A9P9Z0L6"/>
<reference evidence="15" key="1">
    <citation type="journal article" date="2023" name="Genome Biol. Evol.">
        <title>Long-read-based Genome Assembly of Drosophila gunungcola Reveals Fewer Chemosensory Genes in Flower-breeding Species.</title>
        <authorList>
            <person name="Negi A."/>
            <person name="Liao B.Y."/>
            <person name="Yeh S.D."/>
        </authorList>
    </citation>
    <scope>NUCLEOTIDE SEQUENCE</scope>
    <source>
        <strain evidence="15">Sukarami</strain>
    </source>
</reference>
<evidence type="ECO:0000256" key="4">
    <source>
        <dbReference type="ARBA" id="ARBA00022553"/>
    </source>
</evidence>
<feature type="transmembrane region" description="Helical" evidence="12">
    <location>
        <begin position="133"/>
        <end position="154"/>
    </location>
</feature>
<feature type="transmembrane region" description="Helical" evidence="12">
    <location>
        <begin position="175"/>
        <end position="195"/>
    </location>
</feature>
<evidence type="ECO:0000256" key="1">
    <source>
        <dbReference type="ARBA" id="ARBA00004127"/>
    </source>
</evidence>
<evidence type="ECO:0000256" key="8">
    <source>
        <dbReference type="ARBA" id="ARBA00022999"/>
    </source>
</evidence>
<evidence type="ECO:0000256" key="3">
    <source>
        <dbReference type="ARBA" id="ARBA00010220"/>
    </source>
</evidence>
<gene>
    <name evidence="15" type="ORF">M5D96_002520</name>
</gene>
<evidence type="ECO:0008006" key="17">
    <source>
        <dbReference type="Google" id="ProtNLM"/>
    </source>
</evidence>
<dbReference type="FunFam" id="2.30.29.30:FF:000354">
    <property type="entry name" value="Lnk, isoform D"/>
    <property type="match status" value="1"/>
</dbReference>
<keyword evidence="5 12" id="KW-0812">Transmembrane</keyword>
<comment type="similarity">
    <text evidence="3">Belongs to the SH2B adapter family.</text>
</comment>
<protein>
    <recommendedName>
        <fullName evidence="17">Signal peptide peptidase</fullName>
    </recommendedName>
</protein>
<feature type="compositionally biased region" description="Low complexity" evidence="11">
    <location>
        <begin position="1122"/>
        <end position="1137"/>
    </location>
</feature>
<feature type="region of interest" description="Disordered" evidence="11">
    <location>
        <begin position="774"/>
        <end position="813"/>
    </location>
</feature>
<evidence type="ECO:0000256" key="2">
    <source>
        <dbReference type="ARBA" id="ARBA00006859"/>
    </source>
</evidence>
<dbReference type="Gene3D" id="6.10.140.110">
    <property type="match status" value="1"/>
</dbReference>
<evidence type="ECO:0000256" key="7">
    <source>
        <dbReference type="ARBA" id="ARBA00022989"/>
    </source>
</evidence>
<dbReference type="InterPro" id="IPR030523">
    <property type="entry name" value="SH2B"/>
</dbReference>
<dbReference type="InterPro" id="IPR011993">
    <property type="entry name" value="PH-like_dom_sf"/>
</dbReference>
<dbReference type="FunFam" id="3.30.505.10:FF:000008">
    <property type="entry name" value="SH2B adapter protein 1 isoform 2"/>
    <property type="match status" value="1"/>
</dbReference>
<accession>A0A9P9Z0L6</accession>
<proteinExistence type="inferred from homology"/>
<dbReference type="PRINTS" id="PR00401">
    <property type="entry name" value="SH2DOMAIN"/>
</dbReference>
<dbReference type="Pfam" id="PF04258">
    <property type="entry name" value="Peptidase_A22B"/>
    <property type="match status" value="1"/>
</dbReference>
<dbReference type="Pfam" id="PF00017">
    <property type="entry name" value="SH2"/>
    <property type="match status" value="1"/>
</dbReference>
<dbReference type="CDD" id="cd01231">
    <property type="entry name" value="PH_SH2B_family"/>
    <property type="match status" value="1"/>
</dbReference>
<dbReference type="InterPro" id="IPR035057">
    <property type="entry name" value="SH2B1_SH2"/>
</dbReference>
<feature type="transmembrane region" description="Helical" evidence="12">
    <location>
        <begin position="226"/>
        <end position="247"/>
    </location>
</feature>
<dbReference type="PROSITE" id="PS50003">
    <property type="entry name" value="PH_DOMAIN"/>
    <property type="match status" value="1"/>
</dbReference>
<comment type="subcellular location">
    <subcellularLocation>
        <location evidence="1">Endomembrane system</location>
        <topology evidence="1">Multi-pass membrane protein</topology>
    </subcellularLocation>
</comment>
<dbReference type="GO" id="GO:0012505">
    <property type="term" value="C:endomembrane system"/>
    <property type="evidence" value="ECO:0007669"/>
    <property type="project" value="UniProtKB-SubCell"/>
</dbReference>
<organism evidence="15 16">
    <name type="scientific">Drosophila gunungcola</name>
    <name type="common">fruit fly</name>
    <dbReference type="NCBI Taxonomy" id="103775"/>
    <lineage>
        <taxon>Eukaryota</taxon>
        <taxon>Metazoa</taxon>
        <taxon>Ecdysozoa</taxon>
        <taxon>Arthropoda</taxon>
        <taxon>Hexapoda</taxon>
        <taxon>Insecta</taxon>
        <taxon>Pterygota</taxon>
        <taxon>Neoptera</taxon>
        <taxon>Endopterygota</taxon>
        <taxon>Diptera</taxon>
        <taxon>Brachycera</taxon>
        <taxon>Muscomorpha</taxon>
        <taxon>Ephydroidea</taxon>
        <taxon>Drosophilidae</taxon>
        <taxon>Drosophila</taxon>
        <taxon>Sophophora</taxon>
    </lineage>
</organism>
<evidence type="ECO:0000256" key="9">
    <source>
        <dbReference type="ARBA" id="ARBA00023136"/>
    </source>
</evidence>
<dbReference type="SMART" id="SM00233">
    <property type="entry name" value="PH"/>
    <property type="match status" value="1"/>
</dbReference>
<dbReference type="SUPFAM" id="SSF55550">
    <property type="entry name" value="SH2 domain"/>
    <property type="match status" value="1"/>
</dbReference>
<dbReference type="Gene3D" id="2.30.29.30">
    <property type="entry name" value="Pleckstrin-homology domain (PH domain)/Phosphotyrosine-binding domain (PTB)"/>
    <property type="match status" value="1"/>
</dbReference>
<feature type="transmembrane region" description="Helical" evidence="12">
    <location>
        <begin position="109"/>
        <end position="127"/>
    </location>
</feature>
<dbReference type="PANTHER" id="PTHR10872">
    <property type="entry name" value="SH2B ADAPTER PROTEIN"/>
    <property type="match status" value="1"/>
</dbReference>
<keyword evidence="16" id="KW-1185">Reference proteome</keyword>
<dbReference type="InterPro" id="IPR006639">
    <property type="entry name" value="Preselin/SPP"/>
</dbReference>
<dbReference type="InterPro" id="IPR036860">
    <property type="entry name" value="SH2_dom_sf"/>
</dbReference>
<keyword evidence="6" id="KW-0378">Hydrolase</keyword>
<dbReference type="SMART" id="SM00730">
    <property type="entry name" value="PSN"/>
    <property type="match status" value="1"/>
</dbReference>
<dbReference type="EMBL" id="JAMKOV010000001">
    <property type="protein sequence ID" value="KAI8046318.1"/>
    <property type="molecule type" value="Genomic_DNA"/>
</dbReference>
<dbReference type="GO" id="GO:0035556">
    <property type="term" value="P:intracellular signal transduction"/>
    <property type="evidence" value="ECO:0007669"/>
    <property type="project" value="TreeGrafter"/>
</dbReference>
<feature type="transmembrane region" description="Helical" evidence="12">
    <location>
        <begin position="45"/>
        <end position="63"/>
    </location>
</feature>
<dbReference type="Pfam" id="PF00169">
    <property type="entry name" value="PH"/>
    <property type="match status" value="1"/>
</dbReference>
<keyword evidence="8 10" id="KW-0727">SH2 domain</keyword>
<feature type="compositionally biased region" description="Basic and acidic residues" evidence="11">
    <location>
        <begin position="431"/>
        <end position="441"/>
    </location>
</feature>
<evidence type="ECO:0000256" key="5">
    <source>
        <dbReference type="ARBA" id="ARBA00022692"/>
    </source>
</evidence>
<dbReference type="InterPro" id="IPR015012">
    <property type="entry name" value="Phe_ZIP"/>
</dbReference>
<feature type="compositionally biased region" description="Low complexity" evidence="11">
    <location>
        <begin position="1028"/>
        <end position="1042"/>
    </location>
</feature>
<dbReference type="Pfam" id="PF08916">
    <property type="entry name" value="Phe_ZIP"/>
    <property type="match status" value="1"/>
</dbReference>
<dbReference type="GO" id="GO:0005068">
    <property type="term" value="F:transmembrane receptor protein tyrosine kinase adaptor activity"/>
    <property type="evidence" value="ECO:0007669"/>
    <property type="project" value="TreeGrafter"/>
</dbReference>
<dbReference type="GO" id="GO:0042500">
    <property type="term" value="F:aspartic endopeptidase activity, intramembrane cleaving"/>
    <property type="evidence" value="ECO:0007669"/>
    <property type="project" value="InterPro"/>
</dbReference>
<dbReference type="InterPro" id="IPR036290">
    <property type="entry name" value="Phe_ZIP_sf"/>
</dbReference>
<dbReference type="SUPFAM" id="SSF50729">
    <property type="entry name" value="PH domain-like"/>
    <property type="match status" value="1"/>
</dbReference>
<feature type="transmembrane region" description="Helical" evidence="12">
    <location>
        <begin position="376"/>
        <end position="394"/>
    </location>
</feature>
<feature type="domain" description="SH2" evidence="13">
    <location>
        <begin position="891"/>
        <end position="999"/>
    </location>
</feature>
<feature type="compositionally biased region" description="Gly residues" evidence="11">
    <location>
        <begin position="800"/>
        <end position="810"/>
    </location>
</feature>
<dbReference type="SUPFAM" id="SSF109805">
    <property type="entry name" value="Phenylalanine zipper"/>
    <property type="match status" value="1"/>
</dbReference>
<feature type="region of interest" description="Disordered" evidence="11">
    <location>
        <begin position="837"/>
        <end position="856"/>
    </location>
</feature>
<feature type="transmembrane region" description="Helical" evidence="12">
    <location>
        <begin position="201"/>
        <end position="219"/>
    </location>
</feature>
<feature type="domain" description="PH" evidence="14">
    <location>
        <begin position="646"/>
        <end position="756"/>
    </location>
</feature>
<comment type="caution">
    <text evidence="15">The sequence shown here is derived from an EMBL/GenBank/DDBJ whole genome shotgun (WGS) entry which is preliminary data.</text>
</comment>
<dbReference type="GO" id="GO:0005886">
    <property type="term" value="C:plasma membrane"/>
    <property type="evidence" value="ECO:0007669"/>
    <property type="project" value="TreeGrafter"/>
</dbReference>
<feature type="compositionally biased region" description="Gly residues" evidence="11">
    <location>
        <begin position="1043"/>
        <end position="1052"/>
    </location>
</feature>
<feature type="compositionally biased region" description="Polar residues" evidence="11">
    <location>
        <begin position="996"/>
        <end position="1014"/>
    </location>
</feature>
<dbReference type="PANTHER" id="PTHR10872:SF2">
    <property type="entry name" value="LNK, ISOFORM D"/>
    <property type="match status" value="1"/>
</dbReference>
<dbReference type="InterPro" id="IPR001849">
    <property type="entry name" value="PH_domain"/>
</dbReference>
<feature type="compositionally biased region" description="Gly residues" evidence="11">
    <location>
        <begin position="1145"/>
        <end position="1158"/>
    </location>
</feature>
<feature type="region of interest" description="Disordered" evidence="11">
    <location>
        <begin position="428"/>
        <end position="454"/>
    </location>
</feature>
<evidence type="ECO:0000256" key="11">
    <source>
        <dbReference type="SAM" id="MobiDB-lite"/>
    </source>
</evidence>
<feature type="region of interest" description="Disordered" evidence="11">
    <location>
        <begin position="996"/>
        <end position="1058"/>
    </location>
</feature>
<dbReference type="PROSITE" id="PS50001">
    <property type="entry name" value="SH2"/>
    <property type="match status" value="1"/>
</dbReference>
<evidence type="ECO:0000259" key="13">
    <source>
        <dbReference type="PROSITE" id="PS50001"/>
    </source>
</evidence>
<name>A0A9P9Z0L6_9MUSC</name>
<evidence type="ECO:0000256" key="6">
    <source>
        <dbReference type="ARBA" id="ARBA00022801"/>
    </source>
</evidence>
<dbReference type="Gene3D" id="3.30.505.10">
    <property type="entry name" value="SH2 domain"/>
    <property type="match status" value="1"/>
</dbReference>
<dbReference type="SMART" id="SM00252">
    <property type="entry name" value="SH2"/>
    <property type="match status" value="1"/>
</dbReference>